<evidence type="ECO:0008006" key="3">
    <source>
        <dbReference type="Google" id="ProtNLM"/>
    </source>
</evidence>
<sequence length="48" mass="5512">MKINLYAVYRADGPLNSVQRAFVQSVRTIAAELISSLRNRERRLHAVQ</sequence>
<evidence type="ECO:0000313" key="2">
    <source>
        <dbReference type="Proteomes" id="UP000661077"/>
    </source>
</evidence>
<dbReference type="Proteomes" id="UP000661077">
    <property type="component" value="Unassembled WGS sequence"/>
</dbReference>
<keyword evidence="2" id="KW-1185">Reference proteome</keyword>
<name>A0ABS1X026_9GAMM</name>
<accession>A0ABS1X026</accession>
<protein>
    <recommendedName>
        <fullName evidence="3">LysR family transcriptional regulator</fullName>
    </recommendedName>
</protein>
<dbReference type="EMBL" id="JAEVLS010000004">
    <property type="protein sequence ID" value="MBM0106567.1"/>
    <property type="molecule type" value="Genomic_DNA"/>
</dbReference>
<evidence type="ECO:0000313" key="1">
    <source>
        <dbReference type="EMBL" id="MBM0106567.1"/>
    </source>
</evidence>
<proteinExistence type="predicted"/>
<reference evidence="1 2" key="1">
    <citation type="journal article" date="2021" name="Int. J. Syst. Evol. Microbiol.">
        <title>Steroidobacter gossypii sp. nov., isolated from soil of cotton cropping field.</title>
        <authorList>
            <person name="Huang R."/>
            <person name="Yang S."/>
            <person name="Zhen C."/>
            <person name="Liu W."/>
        </authorList>
    </citation>
    <scope>NUCLEOTIDE SEQUENCE [LARGE SCALE GENOMIC DNA]</scope>
    <source>
        <strain evidence="1 2">S1-65</strain>
    </source>
</reference>
<gene>
    <name evidence="1" type="ORF">JM946_17700</name>
</gene>
<organism evidence="1 2">
    <name type="scientific">Steroidobacter gossypii</name>
    <dbReference type="NCBI Taxonomy" id="2805490"/>
    <lineage>
        <taxon>Bacteria</taxon>
        <taxon>Pseudomonadati</taxon>
        <taxon>Pseudomonadota</taxon>
        <taxon>Gammaproteobacteria</taxon>
        <taxon>Steroidobacterales</taxon>
        <taxon>Steroidobacteraceae</taxon>
        <taxon>Steroidobacter</taxon>
    </lineage>
</organism>
<comment type="caution">
    <text evidence="1">The sequence shown here is derived from an EMBL/GenBank/DDBJ whole genome shotgun (WGS) entry which is preliminary data.</text>
</comment>